<gene>
    <name evidence="2" type="ORF">AVDCRST_MAG90-3207</name>
</gene>
<sequence length="82" mass="7900">MSNAGYGNHEAPPPGGSHSGSKKPIPDPIRGGEAAEPPAPSGDGVPTAGPHADPALINPDATPGTGTLPSPGEQDNIDSTSG</sequence>
<name>A0A6J4MT48_9HYPH</name>
<protein>
    <submittedName>
        <fullName evidence="2">Uncharacterized protein</fullName>
    </submittedName>
</protein>
<reference evidence="2" key="1">
    <citation type="submission" date="2020-02" db="EMBL/GenBank/DDBJ databases">
        <authorList>
            <person name="Meier V. D."/>
        </authorList>
    </citation>
    <scope>NUCLEOTIDE SEQUENCE</scope>
    <source>
        <strain evidence="2">AVDCRST_MAG90</strain>
    </source>
</reference>
<evidence type="ECO:0000313" key="2">
    <source>
        <dbReference type="EMBL" id="CAA9363749.1"/>
    </source>
</evidence>
<organism evidence="2">
    <name type="scientific">uncultured Microvirga sp</name>
    <dbReference type="NCBI Taxonomy" id="412392"/>
    <lineage>
        <taxon>Bacteria</taxon>
        <taxon>Pseudomonadati</taxon>
        <taxon>Pseudomonadota</taxon>
        <taxon>Alphaproteobacteria</taxon>
        <taxon>Hyphomicrobiales</taxon>
        <taxon>Methylobacteriaceae</taxon>
        <taxon>Microvirga</taxon>
        <taxon>environmental samples</taxon>
    </lineage>
</organism>
<dbReference type="AlphaFoldDB" id="A0A6J4MT48"/>
<accession>A0A6J4MT48</accession>
<dbReference type="EMBL" id="CADCUC010000680">
    <property type="protein sequence ID" value="CAA9363749.1"/>
    <property type="molecule type" value="Genomic_DNA"/>
</dbReference>
<proteinExistence type="predicted"/>
<evidence type="ECO:0000256" key="1">
    <source>
        <dbReference type="SAM" id="MobiDB-lite"/>
    </source>
</evidence>
<feature type="region of interest" description="Disordered" evidence="1">
    <location>
        <begin position="1"/>
        <end position="82"/>
    </location>
</feature>